<comment type="subcellular location">
    <subcellularLocation>
        <location evidence="1">Nucleus</location>
    </subcellularLocation>
</comment>
<dbReference type="Pfam" id="PF01429">
    <property type="entry name" value="MBD"/>
    <property type="match status" value="1"/>
</dbReference>
<feature type="domain" description="MBD" evidence="7">
    <location>
        <begin position="95"/>
        <end position="170"/>
    </location>
</feature>
<evidence type="ECO:0000256" key="5">
    <source>
        <dbReference type="ARBA" id="ARBA00023242"/>
    </source>
</evidence>
<keyword evidence="4" id="KW-0804">Transcription</keyword>
<keyword evidence="3" id="KW-0238">DNA-binding</keyword>
<evidence type="ECO:0000259" key="7">
    <source>
        <dbReference type="PROSITE" id="PS50982"/>
    </source>
</evidence>
<organism evidence="8 9">
    <name type="scientific">Buddleja alternifolia</name>
    <dbReference type="NCBI Taxonomy" id="168488"/>
    <lineage>
        <taxon>Eukaryota</taxon>
        <taxon>Viridiplantae</taxon>
        <taxon>Streptophyta</taxon>
        <taxon>Embryophyta</taxon>
        <taxon>Tracheophyta</taxon>
        <taxon>Spermatophyta</taxon>
        <taxon>Magnoliopsida</taxon>
        <taxon>eudicotyledons</taxon>
        <taxon>Gunneridae</taxon>
        <taxon>Pentapetalae</taxon>
        <taxon>asterids</taxon>
        <taxon>lamiids</taxon>
        <taxon>Lamiales</taxon>
        <taxon>Scrophulariaceae</taxon>
        <taxon>Buddlejeae</taxon>
        <taxon>Buddleja</taxon>
    </lineage>
</organism>
<gene>
    <name evidence="8" type="ORF">BUALT_Bualt02G0023800</name>
</gene>
<feature type="compositionally biased region" description="Polar residues" evidence="6">
    <location>
        <begin position="162"/>
        <end position="183"/>
    </location>
</feature>
<evidence type="ECO:0000256" key="4">
    <source>
        <dbReference type="ARBA" id="ARBA00023163"/>
    </source>
</evidence>
<keyword evidence="2" id="KW-0805">Transcription regulation</keyword>
<evidence type="ECO:0000313" key="8">
    <source>
        <dbReference type="EMBL" id="KAG8387462.1"/>
    </source>
</evidence>
<name>A0AAV6Y3A3_9LAMI</name>
<dbReference type="InterPro" id="IPR001739">
    <property type="entry name" value="Methyl_CpG_DNA-bd"/>
</dbReference>
<sequence>MAQPELENPVPQPQDPESNPTAPSDDPIQPDPLLDSGAFIDAGRNDAAAAEVPEHEQTPNVEFKPGEVIRAIPISMVAPSDGSGDDTPKPAAAVRKNAEERPTWLPENWSFYVKVRASGASAGTTDRYYVEPSGQRRFRSKNEVLRFIETGTKPKKRKSVSETDAQVSKNYSFLEPSGNSVTPKQKKSGAKSKKSEVLTPEVK</sequence>
<evidence type="ECO:0000256" key="1">
    <source>
        <dbReference type="ARBA" id="ARBA00004123"/>
    </source>
</evidence>
<accession>A0AAV6Y3A3</accession>
<keyword evidence="5" id="KW-0539">Nucleus</keyword>
<dbReference type="AlphaFoldDB" id="A0AAV6Y3A3"/>
<keyword evidence="9" id="KW-1185">Reference proteome</keyword>
<dbReference type="SUPFAM" id="SSF54171">
    <property type="entry name" value="DNA-binding domain"/>
    <property type="match status" value="1"/>
</dbReference>
<proteinExistence type="predicted"/>
<comment type="caution">
    <text evidence="8">The sequence shown here is derived from an EMBL/GenBank/DDBJ whole genome shotgun (WGS) entry which is preliminary data.</text>
</comment>
<evidence type="ECO:0000256" key="6">
    <source>
        <dbReference type="SAM" id="MobiDB-lite"/>
    </source>
</evidence>
<dbReference type="GO" id="GO:0003677">
    <property type="term" value="F:DNA binding"/>
    <property type="evidence" value="ECO:0007669"/>
    <property type="project" value="UniProtKB-KW"/>
</dbReference>
<dbReference type="Proteomes" id="UP000826271">
    <property type="component" value="Unassembled WGS sequence"/>
</dbReference>
<protein>
    <recommendedName>
        <fullName evidence="7">MBD domain-containing protein</fullName>
    </recommendedName>
</protein>
<evidence type="ECO:0000256" key="2">
    <source>
        <dbReference type="ARBA" id="ARBA00023015"/>
    </source>
</evidence>
<feature type="region of interest" description="Disordered" evidence="6">
    <location>
        <begin position="1"/>
        <end position="66"/>
    </location>
</feature>
<evidence type="ECO:0000256" key="3">
    <source>
        <dbReference type="ARBA" id="ARBA00023125"/>
    </source>
</evidence>
<reference evidence="8" key="1">
    <citation type="submission" date="2019-10" db="EMBL/GenBank/DDBJ databases">
        <authorList>
            <person name="Zhang R."/>
            <person name="Pan Y."/>
            <person name="Wang J."/>
            <person name="Ma R."/>
            <person name="Yu S."/>
        </authorList>
    </citation>
    <scope>NUCLEOTIDE SEQUENCE</scope>
    <source>
        <strain evidence="8">LA-IB0</strain>
        <tissue evidence="8">Leaf</tissue>
    </source>
</reference>
<dbReference type="Gene3D" id="3.30.890.10">
    <property type="entry name" value="Methyl-cpg-binding Protein 2, Chain A"/>
    <property type="match status" value="1"/>
</dbReference>
<dbReference type="PANTHER" id="PTHR12396">
    <property type="entry name" value="METHYL-CPG BINDING PROTEIN, MBD"/>
    <property type="match status" value="1"/>
</dbReference>
<dbReference type="EMBL" id="WHWC01000002">
    <property type="protein sequence ID" value="KAG8387462.1"/>
    <property type="molecule type" value="Genomic_DNA"/>
</dbReference>
<dbReference type="PROSITE" id="PS50982">
    <property type="entry name" value="MBD"/>
    <property type="match status" value="1"/>
</dbReference>
<dbReference type="InterPro" id="IPR016177">
    <property type="entry name" value="DNA-bd_dom_sf"/>
</dbReference>
<evidence type="ECO:0000313" key="9">
    <source>
        <dbReference type="Proteomes" id="UP000826271"/>
    </source>
</evidence>
<feature type="region of interest" description="Disordered" evidence="6">
    <location>
        <begin position="149"/>
        <end position="203"/>
    </location>
</feature>
<dbReference type="PANTHER" id="PTHR12396:SF46">
    <property type="entry name" value="METHYL-CPG-BINDING DOMAIN-CONTAINING PROTEIN 6"/>
    <property type="match status" value="1"/>
</dbReference>
<dbReference type="GO" id="GO:0005634">
    <property type="term" value="C:nucleus"/>
    <property type="evidence" value="ECO:0007669"/>
    <property type="project" value="UniProtKB-SubCell"/>
</dbReference>